<organism evidence="1 2">
    <name type="scientific">Eleusine coracana subsp. coracana</name>
    <dbReference type="NCBI Taxonomy" id="191504"/>
    <lineage>
        <taxon>Eukaryota</taxon>
        <taxon>Viridiplantae</taxon>
        <taxon>Streptophyta</taxon>
        <taxon>Embryophyta</taxon>
        <taxon>Tracheophyta</taxon>
        <taxon>Spermatophyta</taxon>
        <taxon>Magnoliopsida</taxon>
        <taxon>Liliopsida</taxon>
        <taxon>Poales</taxon>
        <taxon>Poaceae</taxon>
        <taxon>PACMAD clade</taxon>
        <taxon>Chloridoideae</taxon>
        <taxon>Cynodonteae</taxon>
        <taxon>Eleusininae</taxon>
        <taxon>Eleusine</taxon>
    </lineage>
</organism>
<gene>
    <name evidence="1" type="primary">ga13509</name>
    <name evidence="1" type="ORF">PR202_ga13509</name>
</gene>
<proteinExistence type="predicted"/>
<protein>
    <submittedName>
        <fullName evidence="1">Uncharacterized protein</fullName>
    </submittedName>
</protein>
<keyword evidence="2" id="KW-1185">Reference proteome</keyword>
<sequence length="155" mass="14927">MPPSRPPRQPPPRPPKLLPLLLSKPRVLWDQPPPTAGLLAAVGAEGPAAAAGAVGPAAAAVGLVAAAGVAAVAASAGPAIVTPTRGLALVAVGSLPLVPYTGLGMPPSLLPAATSPPSVGWPVLTTGPPSVDADLTAAQIEATAAVVRARTAPLA</sequence>
<evidence type="ECO:0000313" key="1">
    <source>
        <dbReference type="EMBL" id="GJM96648.1"/>
    </source>
</evidence>
<comment type="caution">
    <text evidence="1">The sequence shown here is derived from an EMBL/GenBank/DDBJ whole genome shotgun (WGS) entry which is preliminary data.</text>
</comment>
<name>A0AAV5CEG5_ELECO</name>
<dbReference type="EMBL" id="BQKI01000006">
    <property type="protein sequence ID" value="GJM96648.1"/>
    <property type="molecule type" value="Genomic_DNA"/>
</dbReference>
<reference evidence="1" key="1">
    <citation type="journal article" date="2018" name="DNA Res.">
        <title>Multiple hybrid de novo genome assembly of finger millet, an orphan allotetraploid crop.</title>
        <authorList>
            <person name="Hatakeyama M."/>
            <person name="Aluri S."/>
            <person name="Balachadran M.T."/>
            <person name="Sivarajan S.R."/>
            <person name="Patrignani A."/>
            <person name="Gruter S."/>
            <person name="Poveda L."/>
            <person name="Shimizu-Inatsugi R."/>
            <person name="Baeten J."/>
            <person name="Francoijs K.J."/>
            <person name="Nataraja K.N."/>
            <person name="Reddy Y.A.N."/>
            <person name="Phadnis S."/>
            <person name="Ravikumar R.L."/>
            <person name="Schlapbach R."/>
            <person name="Sreeman S.M."/>
            <person name="Shimizu K.K."/>
        </authorList>
    </citation>
    <scope>NUCLEOTIDE SEQUENCE</scope>
</reference>
<evidence type="ECO:0000313" key="2">
    <source>
        <dbReference type="Proteomes" id="UP001054889"/>
    </source>
</evidence>
<dbReference type="Proteomes" id="UP001054889">
    <property type="component" value="Unassembled WGS sequence"/>
</dbReference>
<dbReference type="AlphaFoldDB" id="A0AAV5CEG5"/>
<accession>A0AAV5CEG5</accession>
<reference evidence="1" key="2">
    <citation type="submission" date="2021-12" db="EMBL/GenBank/DDBJ databases">
        <title>Resequencing data analysis of finger millet.</title>
        <authorList>
            <person name="Hatakeyama M."/>
            <person name="Aluri S."/>
            <person name="Balachadran M.T."/>
            <person name="Sivarajan S.R."/>
            <person name="Poveda L."/>
            <person name="Shimizu-Inatsugi R."/>
            <person name="Schlapbach R."/>
            <person name="Sreeman S.M."/>
            <person name="Shimizu K.K."/>
        </authorList>
    </citation>
    <scope>NUCLEOTIDE SEQUENCE</scope>
</reference>